<dbReference type="GO" id="GO:0030170">
    <property type="term" value="F:pyridoxal phosphate binding"/>
    <property type="evidence" value="ECO:0007669"/>
    <property type="project" value="InterPro"/>
</dbReference>
<evidence type="ECO:0000256" key="4">
    <source>
        <dbReference type="ARBA" id="ARBA00022679"/>
    </source>
</evidence>
<dbReference type="AlphaFoldDB" id="A0A0R2CH29"/>
<dbReference type="Proteomes" id="UP000051789">
    <property type="component" value="Unassembled WGS sequence"/>
</dbReference>
<dbReference type="Pfam" id="PF00266">
    <property type="entry name" value="Aminotran_5"/>
    <property type="match status" value="1"/>
</dbReference>
<dbReference type="InterPro" id="IPR000192">
    <property type="entry name" value="Aminotrans_V_dom"/>
</dbReference>
<evidence type="ECO:0000256" key="7">
    <source>
        <dbReference type="RuleBase" id="RU004504"/>
    </source>
</evidence>
<sequence length="397" mass="41481">MGAFPFCAAHPELHYLDAGATSQYPQSVVTAMTTYMEQENAPLHRGLYRTAYAATTRFEDVRAQVARWLHAARPDEVVFTSGATAGLNLVAQSWGAHAVHAGDNIIVSALEHHSNVLPWRALAQRTGATVQVAPLTAAGAINQAWVLAHIDARTRVVALSQMSNVTGAALTDTAELAAAIHAVGGVLVLDGAQGAAHLDVDVQALGCDFYACSGHKVYGPSGIGILYGRADYLVQMAPVNLGGGMIDTVTPTTATWADPPTRFEAGSQNAVGVIGLGAALDFITTDAEAKHDWVDALGDAAWTHLNAIDGVHLYGDRANHGCVSFNLDGVHPHDLATFLDEQDVAVRAGHHCAAPLMATLGITGTARASFGVYNGYGDVAALIAGVQAAKEFFDGTK</sequence>
<keyword evidence="10" id="KW-1185">Reference proteome</keyword>
<comment type="cofactor">
    <cofactor evidence="1 7">
        <name>pyridoxal 5'-phosphate</name>
        <dbReference type="ChEBI" id="CHEBI:597326"/>
    </cofactor>
</comment>
<dbReference type="InterPro" id="IPR015422">
    <property type="entry name" value="PyrdxlP-dep_Trfase_small"/>
</dbReference>
<dbReference type="PANTHER" id="PTHR43586:SF8">
    <property type="entry name" value="CYSTEINE DESULFURASE 1, CHLOROPLASTIC"/>
    <property type="match status" value="1"/>
</dbReference>
<accession>A0A0R2CH29</accession>
<evidence type="ECO:0000256" key="1">
    <source>
        <dbReference type="ARBA" id="ARBA00001933"/>
    </source>
</evidence>
<name>A0A0R2CH29_9LACO</name>
<evidence type="ECO:0000259" key="8">
    <source>
        <dbReference type="Pfam" id="PF00266"/>
    </source>
</evidence>
<dbReference type="PANTHER" id="PTHR43586">
    <property type="entry name" value="CYSTEINE DESULFURASE"/>
    <property type="match status" value="1"/>
</dbReference>
<feature type="domain" description="Aminotransferase class V" evidence="8">
    <location>
        <begin position="14"/>
        <end position="382"/>
    </location>
</feature>
<evidence type="ECO:0000256" key="2">
    <source>
        <dbReference type="ARBA" id="ARBA00010447"/>
    </source>
</evidence>
<dbReference type="STRING" id="1423810.FD19_GL001560"/>
<dbReference type="EMBL" id="AYZK01000004">
    <property type="protein sequence ID" value="KRM86979.1"/>
    <property type="molecule type" value="Genomic_DNA"/>
</dbReference>
<dbReference type="Gene3D" id="3.90.1150.10">
    <property type="entry name" value="Aspartate Aminotransferase, domain 1"/>
    <property type="match status" value="1"/>
</dbReference>
<comment type="catalytic activity">
    <reaction evidence="6">
        <text>(sulfur carrier)-H + L-cysteine = (sulfur carrier)-SH + L-alanine</text>
        <dbReference type="Rhea" id="RHEA:43892"/>
        <dbReference type="Rhea" id="RHEA-COMP:14737"/>
        <dbReference type="Rhea" id="RHEA-COMP:14739"/>
        <dbReference type="ChEBI" id="CHEBI:29917"/>
        <dbReference type="ChEBI" id="CHEBI:35235"/>
        <dbReference type="ChEBI" id="CHEBI:57972"/>
        <dbReference type="ChEBI" id="CHEBI:64428"/>
        <dbReference type="EC" id="2.8.1.7"/>
    </reaction>
</comment>
<evidence type="ECO:0000313" key="10">
    <source>
        <dbReference type="Proteomes" id="UP000051789"/>
    </source>
</evidence>
<dbReference type="GO" id="GO:0031071">
    <property type="term" value="F:cysteine desulfurase activity"/>
    <property type="evidence" value="ECO:0007669"/>
    <property type="project" value="UniProtKB-EC"/>
</dbReference>
<dbReference type="InterPro" id="IPR020578">
    <property type="entry name" value="Aminotrans_V_PyrdxlP_BS"/>
</dbReference>
<dbReference type="SUPFAM" id="SSF53383">
    <property type="entry name" value="PLP-dependent transferases"/>
    <property type="match status" value="1"/>
</dbReference>
<dbReference type="EC" id="2.8.1.7" evidence="3"/>
<dbReference type="PATRIC" id="fig|1423810.4.peg.1606"/>
<reference evidence="9 10" key="1">
    <citation type="journal article" date="2015" name="Genome Announc.">
        <title>Expanding the biotechnology potential of lactobacilli through comparative genomics of 213 strains and associated genera.</title>
        <authorList>
            <person name="Sun Z."/>
            <person name="Harris H.M."/>
            <person name="McCann A."/>
            <person name="Guo C."/>
            <person name="Argimon S."/>
            <person name="Zhang W."/>
            <person name="Yang X."/>
            <person name="Jeffery I.B."/>
            <person name="Cooney J.C."/>
            <person name="Kagawa T.F."/>
            <person name="Liu W."/>
            <person name="Song Y."/>
            <person name="Salvetti E."/>
            <person name="Wrobel A."/>
            <person name="Rasinkangas P."/>
            <person name="Parkhill J."/>
            <person name="Rea M.C."/>
            <person name="O'Sullivan O."/>
            <person name="Ritari J."/>
            <person name="Douillard F.P."/>
            <person name="Paul Ross R."/>
            <person name="Yang R."/>
            <person name="Briner A.E."/>
            <person name="Felis G.E."/>
            <person name="de Vos W.M."/>
            <person name="Barrangou R."/>
            <person name="Klaenhammer T.R."/>
            <person name="Caufield P.W."/>
            <person name="Cui Y."/>
            <person name="Zhang H."/>
            <person name="O'Toole P.W."/>
        </authorList>
    </citation>
    <scope>NUCLEOTIDE SEQUENCE [LARGE SCALE GENOMIC DNA]</scope>
    <source>
        <strain evidence="9 10">DSM 22698</strain>
    </source>
</reference>
<dbReference type="Gene3D" id="3.40.640.10">
    <property type="entry name" value="Type I PLP-dependent aspartate aminotransferase-like (Major domain)"/>
    <property type="match status" value="1"/>
</dbReference>
<organism evidence="9 10">
    <name type="scientific">Lacticaseibacillus thailandensis DSM 22698 = JCM 13996</name>
    <dbReference type="NCBI Taxonomy" id="1423810"/>
    <lineage>
        <taxon>Bacteria</taxon>
        <taxon>Bacillati</taxon>
        <taxon>Bacillota</taxon>
        <taxon>Bacilli</taxon>
        <taxon>Lactobacillales</taxon>
        <taxon>Lactobacillaceae</taxon>
        <taxon>Lacticaseibacillus</taxon>
    </lineage>
</organism>
<dbReference type="PROSITE" id="PS00595">
    <property type="entry name" value="AA_TRANSFER_CLASS_5"/>
    <property type="match status" value="1"/>
</dbReference>
<comment type="similarity">
    <text evidence="2">Belongs to the class-V pyridoxal-phosphate-dependent aminotransferase family. Csd subfamily.</text>
</comment>
<protein>
    <recommendedName>
        <fullName evidence="3">cysteine desulfurase</fullName>
        <ecNumber evidence="3">2.8.1.7</ecNumber>
    </recommendedName>
</protein>
<dbReference type="InterPro" id="IPR015424">
    <property type="entry name" value="PyrdxlP-dep_Trfase"/>
</dbReference>
<dbReference type="GO" id="GO:0006534">
    <property type="term" value="P:cysteine metabolic process"/>
    <property type="evidence" value="ECO:0007669"/>
    <property type="project" value="InterPro"/>
</dbReference>
<comment type="caution">
    <text evidence="9">The sequence shown here is derived from an EMBL/GenBank/DDBJ whole genome shotgun (WGS) entry which is preliminary data.</text>
</comment>
<keyword evidence="4" id="KW-0808">Transferase</keyword>
<keyword evidence="5" id="KW-0663">Pyridoxal phosphate</keyword>
<evidence type="ECO:0000256" key="3">
    <source>
        <dbReference type="ARBA" id="ARBA00012239"/>
    </source>
</evidence>
<dbReference type="InterPro" id="IPR010970">
    <property type="entry name" value="Cys_dSase_SufS"/>
</dbReference>
<dbReference type="InterPro" id="IPR015421">
    <property type="entry name" value="PyrdxlP-dep_Trfase_major"/>
</dbReference>
<evidence type="ECO:0000256" key="6">
    <source>
        <dbReference type="ARBA" id="ARBA00050776"/>
    </source>
</evidence>
<evidence type="ECO:0000256" key="5">
    <source>
        <dbReference type="ARBA" id="ARBA00022898"/>
    </source>
</evidence>
<proteinExistence type="inferred from homology"/>
<dbReference type="CDD" id="cd06453">
    <property type="entry name" value="SufS_like"/>
    <property type="match status" value="1"/>
</dbReference>
<evidence type="ECO:0000313" key="9">
    <source>
        <dbReference type="EMBL" id="KRM86979.1"/>
    </source>
</evidence>
<gene>
    <name evidence="9" type="ORF">FD19_GL001560</name>
</gene>